<dbReference type="SUPFAM" id="SSF52540">
    <property type="entry name" value="P-loop containing nucleoside triphosphate hydrolases"/>
    <property type="match status" value="1"/>
</dbReference>
<reference evidence="1 2" key="1">
    <citation type="submission" date="2019-01" db="EMBL/GenBank/DDBJ databases">
        <title>The draft genome of Rhizobium sp. 24NR.</title>
        <authorList>
            <person name="Liu L."/>
            <person name="Liang L."/>
            <person name="Shi S."/>
            <person name="Xu L."/>
            <person name="Wang X."/>
            <person name="Li L."/>
            <person name="Zhang X."/>
        </authorList>
    </citation>
    <scope>NUCLEOTIDE SEQUENCE [LARGE SCALE GENOMIC DNA]</scope>
    <source>
        <strain evidence="1 2">24NR</strain>
    </source>
</reference>
<comment type="caution">
    <text evidence="1">The sequence shown here is derived from an EMBL/GenBank/DDBJ whole genome shotgun (WGS) entry which is preliminary data.</text>
</comment>
<evidence type="ECO:0000313" key="1">
    <source>
        <dbReference type="EMBL" id="RWX81706.1"/>
    </source>
</evidence>
<dbReference type="OrthoDB" id="9810236at2"/>
<protein>
    <submittedName>
        <fullName evidence="1">Uncharacterized protein</fullName>
    </submittedName>
</protein>
<dbReference type="EMBL" id="SBIP01000001">
    <property type="protein sequence ID" value="RWX81706.1"/>
    <property type="molecule type" value="Genomic_DNA"/>
</dbReference>
<dbReference type="AlphaFoldDB" id="A0A3S3VTS8"/>
<accession>A0A3S3VTS8</accession>
<keyword evidence="2" id="KW-1185">Reference proteome</keyword>
<dbReference type="RefSeq" id="WP_128441818.1">
    <property type="nucleotide sequence ID" value="NZ_SBIP01000001.1"/>
</dbReference>
<name>A0A3S3VTS8_9HYPH</name>
<organism evidence="1 2">
    <name type="scientific">Neorhizobium lilium</name>
    <dbReference type="NCBI Taxonomy" id="2503024"/>
    <lineage>
        <taxon>Bacteria</taxon>
        <taxon>Pseudomonadati</taxon>
        <taxon>Pseudomonadota</taxon>
        <taxon>Alphaproteobacteria</taxon>
        <taxon>Hyphomicrobiales</taxon>
        <taxon>Rhizobiaceae</taxon>
        <taxon>Rhizobium/Agrobacterium group</taxon>
        <taxon>Neorhizobium</taxon>
    </lineage>
</organism>
<dbReference type="Proteomes" id="UP000287687">
    <property type="component" value="Unassembled WGS sequence"/>
</dbReference>
<gene>
    <name evidence="1" type="ORF">EPK99_05470</name>
</gene>
<sequence>MFYASLGKRAADPQWPELTGLLDEFRDNFDAHMARFGRRPAASEKSRALNTLRAEILAHTRASAAKKPGFFTLTVPTGGGKTLASLGFALDHANHHGHNRIIFAIPFAEAWIETVGSTHY</sequence>
<proteinExistence type="predicted"/>
<evidence type="ECO:0000313" key="2">
    <source>
        <dbReference type="Proteomes" id="UP000287687"/>
    </source>
</evidence>
<dbReference type="InterPro" id="IPR027417">
    <property type="entry name" value="P-loop_NTPase"/>
</dbReference>